<evidence type="ECO:0000313" key="1">
    <source>
        <dbReference type="EMBL" id="GKV45613.1"/>
    </source>
</evidence>
<evidence type="ECO:0000313" key="2">
    <source>
        <dbReference type="Proteomes" id="UP001054252"/>
    </source>
</evidence>
<dbReference type="EMBL" id="BPVZ01000196">
    <property type="protein sequence ID" value="GKV45613.1"/>
    <property type="molecule type" value="Genomic_DNA"/>
</dbReference>
<reference evidence="1 2" key="1">
    <citation type="journal article" date="2021" name="Commun. Biol.">
        <title>The genome of Shorea leprosula (Dipterocarpaceae) highlights the ecological relevance of drought in aseasonal tropical rainforests.</title>
        <authorList>
            <person name="Ng K.K.S."/>
            <person name="Kobayashi M.J."/>
            <person name="Fawcett J.A."/>
            <person name="Hatakeyama M."/>
            <person name="Paape T."/>
            <person name="Ng C.H."/>
            <person name="Ang C.C."/>
            <person name="Tnah L.H."/>
            <person name="Lee C.T."/>
            <person name="Nishiyama T."/>
            <person name="Sese J."/>
            <person name="O'Brien M.J."/>
            <person name="Copetti D."/>
            <person name="Mohd Noor M.I."/>
            <person name="Ong R.C."/>
            <person name="Putra M."/>
            <person name="Sireger I.Z."/>
            <person name="Indrioko S."/>
            <person name="Kosugi Y."/>
            <person name="Izuno A."/>
            <person name="Isagi Y."/>
            <person name="Lee S.L."/>
            <person name="Shimizu K.K."/>
        </authorList>
    </citation>
    <scope>NUCLEOTIDE SEQUENCE [LARGE SCALE GENOMIC DNA]</scope>
    <source>
        <strain evidence="1">214</strain>
    </source>
</reference>
<proteinExistence type="predicted"/>
<dbReference type="AlphaFoldDB" id="A0AAV5M7Y6"/>
<accession>A0AAV5M7Y6</accession>
<gene>
    <name evidence="1" type="ORF">SLEP1_g52677</name>
</gene>
<sequence length="33" mass="3801">MDHHKGQDICLQPCICQLVNSKLISTCMKHLVY</sequence>
<organism evidence="1 2">
    <name type="scientific">Rubroshorea leprosula</name>
    <dbReference type="NCBI Taxonomy" id="152421"/>
    <lineage>
        <taxon>Eukaryota</taxon>
        <taxon>Viridiplantae</taxon>
        <taxon>Streptophyta</taxon>
        <taxon>Embryophyta</taxon>
        <taxon>Tracheophyta</taxon>
        <taxon>Spermatophyta</taxon>
        <taxon>Magnoliopsida</taxon>
        <taxon>eudicotyledons</taxon>
        <taxon>Gunneridae</taxon>
        <taxon>Pentapetalae</taxon>
        <taxon>rosids</taxon>
        <taxon>malvids</taxon>
        <taxon>Malvales</taxon>
        <taxon>Dipterocarpaceae</taxon>
        <taxon>Rubroshorea</taxon>
    </lineage>
</organism>
<keyword evidence="2" id="KW-1185">Reference proteome</keyword>
<comment type="caution">
    <text evidence="1">The sequence shown here is derived from an EMBL/GenBank/DDBJ whole genome shotgun (WGS) entry which is preliminary data.</text>
</comment>
<dbReference type="Proteomes" id="UP001054252">
    <property type="component" value="Unassembled WGS sequence"/>
</dbReference>
<name>A0AAV5M7Y6_9ROSI</name>
<protein>
    <submittedName>
        <fullName evidence="1">Uncharacterized protein</fullName>
    </submittedName>
</protein>